<dbReference type="Pfam" id="PF07662">
    <property type="entry name" value="Nucleos_tra2_C"/>
    <property type="match status" value="1"/>
</dbReference>
<comment type="subcellular location">
    <subcellularLocation>
        <location evidence="1">Cell membrane</location>
        <topology evidence="1">Multi-pass membrane protein</topology>
    </subcellularLocation>
</comment>
<dbReference type="OrthoDB" id="9766455at2"/>
<feature type="transmembrane region" description="Helical" evidence="7">
    <location>
        <begin position="173"/>
        <end position="193"/>
    </location>
</feature>
<dbReference type="InterPro" id="IPR008276">
    <property type="entry name" value="C_nuclsd_transpt"/>
</dbReference>
<evidence type="ECO:0000256" key="1">
    <source>
        <dbReference type="ARBA" id="ARBA00004651"/>
    </source>
</evidence>
<keyword evidence="5 7" id="KW-1133">Transmembrane helix</keyword>
<evidence type="ECO:0000259" key="10">
    <source>
        <dbReference type="Pfam" id="PF07670"/>
    </source>
</evidence>
<keyword evidence="4 7" id="KW-0812">Transmembrane</keyword>
<dbReference type="InterPro" id="IPR002668">
    <property type="entry name" value="CNT_N_dom"/>
</dbReference>
<feature type="transmembrane region" description="Helical" evidence="7">
    <location>
        <begin position="357"/>
        <end position="381"/>
    </location>
</feature>
<evidence type="ECO:0000256" key="4">
    <source>
        <dbReference type="ARBA" id="ARBA00022692"/>
    </source>
</evidence>
<dbReference type="Pfam" id="PF01773">
    <property type="entry name" value="Nucleos_tra2_N"/>
    <property type="match status" value="1"/>
</dbReference>
<comment type="caution">
    <text evidence="11">The sequence shown here is derived from an EMBL/GenBank/DDBJ whole genome shotgun (WGS) entry which is preliminary data.</text>
</comment>
<protein>
    <recommendedName>
        <fullName evidence="7">Nucleoside permease</fullName>
    </recommendedName>
</protein>
<dbReference type="EMBL" id="ACQL01000055">
    <property type="protein sequence ID" value="EER47936.1"/>
    <property type="molecule type" value="Genomic_DNA"/>
</dbReference>
<dbReference type="AlphaFoldDB" id="C5RZT1"/>
<name>C5RZT1_9PAST</name>
<keyword evidence="7" id="KW-0813">Transport</keyword>
<accession>C5RZT1</accession>
<dbReference type="Proteomes" id="UP000005532">
    <property type="component" value="Unassembled WGS sequence"/>
</dbReference>
<gene>
    <name evidence="11" type="ORF">AM305_05869</name>
</gene>
<evidence type="ECO:0000256" key="5">
    <source>
        <dbReference type="ARBA" id="ARBA00022989"/>
    </source>
</evidence>
<dbReference type="InterPro" id="IPR011657">
    <property type="entry name" value="CNT_C_dom"/>
</dbReference>
<dbReference type="InterPro" id="IPR011642">
    <property type="entry name" value="Gate_dom"/>
</dbReference>
<evidence type="ECO:0000256" key="2">
    <source>
        <dbReference type="ARBA" id="ARBA00009033"/>
    </source>
</evidence>
<comment type="caution">
    <text evidence="7">Lacks conserved residue(s) required for the propagation of feature annotation.</text>
</comment>
<keyword evidence="3" id="KW-1003">Cell membrane</keyword>
<feature type="transmembrane region" description="Helical" evidence="7">
    <location>
        <begin position="95"/>
        <end position="118"/>
    </location>
</feature>
<evidence type="ECO:0000259" key="8">
    <source>
        <dbReference type="Pfam" id="PF01773"/>
    </source>
</evidence>
<dbReference type="PANTHER" id="PTHR10590">
    <property type="entry name" value="SODIUM/NUCLEOSIDE COTRANSPORTER"/>
    <property type="match status" value="1"/>
</dbReference>
<dbReference type="NCBIfam" id="TIGR00804">
    <property type="entry name" value="nupC"/>
    <property type="match status" value="1"/>
</dbReference>
<reference evidence="11 12" key="1">
    <citation type="journal article" date="2010" name="Vet. Microbiol.">
        <title>Production of haemolysins by strains of the Actinobacillus minor/porcitonsillarum complex.</title>
        <authorList>
            <person name="Arya G."/>
            <person name="Niven D.F."/>
        </authorList>
    </citation>
    <scope>NUCLEOTIDE SEQUENCE [LARGE SCALE GENOMIC DNA]</scope>
    <source>
        <strain evidence="11 12">NM305</strain>
    </source>
</reference>
<evidence type="ECO:0000259" key="9">
    <source>
        <dbReference type="Pfam" id="PF07662"/>
    </source>
</evidence>
<feature type="domain" description="Concentrative nucleoside transporter C-terminal" evidence="9">
    <location>
        <begin position="201"/>
        <end position="413"/>
    </location>
</feature>
<dbReference type="Pfam" id="PF07670">
    <property type="entry name" value="Gate"/>
    <property type="match status" value="1"/>
</dbReference>
<feature type="transmembrane region" description="Helical" evidence="7">
    <location>
        <begin position="199"/>
        <end position="221"/>
    </location>
</feature>
<evidence type="ECO:0000256" key="6">
    <source>
        <dbReference type="ARBA" id="ARBA00023136"/>
    </source>
</evidence>
<feature type="domain" description="Nucleoside transporter/FeoB GTPase Gate" evidence="10">
    <location>
        <begin position="99"/>
        <end position="196"/>
    </location>
</feature>
<evidence type="ECO:0000256" key="3">
    <source>
        <dbReference type="ARBA" id="ARBA00022475"/>
    </source>
</evidence>
<dbReference type="InterPro" id="IPR018270">
    <property type="entry name" value="C_nuclsd_transpt_met_bac"/>
</dbReference>
<evidence type="ECO:0000256" key="7">
    <source>
        <dbReference type="RuleBase" id="RU362018"/>
    </source>
</evidence>
<feature type="transmembrane region" description="Helical" evidence="7">
    <location>
        <begin position="393"/>
        <end position="418"/>
    </location>
</feature>
<proteinExistence type="inferred from homology"/>
<keyword evidence="6 7" id="KW-0472">Membrane</keyword>
<evidence type="ECO:0000313" key="11">
    <source>
        <dbReference type="EMBL" id="EER47936.1"/>
    </source>
</evidence>
<dbReference type="eggNOG" id="COG1972">
    <property type="taxonomic scope" value="Bacteria"/>
</dbReference>
<dbReference type="GO" id="GO:0005337">
    <property type="term" value="F:nucleoside transmembrane transporter activity"/>
    <property type="evidence" value="ECO:0007669"/>
    <property type="project" value="InterPro"/>
</dbReference>
<evidence type="ECO:0000313" key="12">
    <source>
        <dbReference type="Proteomes" id="UP000005532"/>
    </source>
</evidence>
<organism evidence="11 12">
    <name type="scientific">Actinobacillus minor NM305</name>
    <dbReference type="NCBI Taxonomy" id="637911"/>
    <lineage>
        <taxon>Bacteria</taxon>
        <taxon>Pseudomonadati</taxon>
        <taxon>Pseudomonadota</taxon>
        <taxon>Gammaproteobacteria</taxon>
        <taxon>Pasteurellales</taxon>
        <taxon>Pasteurellaceae</taxon>
        <taxon>Actinobacillus</taxon>
    </lineage>
</organism>
<dbReference type="RefSeq" id="WP_005822739.1">
    <property type="nucleotide sequence ID" value="NZ_ACQL01000055.1"/>
</dbReference>
<sequence length="423" mass="43965">MSTLNSLLGIIVLLAIAFVLSNNKKAINYRTVFGALGLQIGLGALVLYVPIGRQALQALADGVNNVIGYGFEGIKFVFGGLASDKIFEVMGGDGFIFAVRVLPSIVFFSALISLLYYIGVMQVLIKIIGGALQKLLGTSKAESMSAAANIFVGQTEAPLIVKPYIGKMTQSELFAVMSGGLASIAGSVMAGYAGMGVPLTYLIAASFMAAPAGLLFAKILLPQTEQFNDDMTKVELEQPANILDAAAAGAGSGMQLALNVGAMLIAFVALIALLNGMLGGISAWGAWFGMPELSLGMVFGWVFRPLAWVIGVPWEEAHIAGQMIGTKLAINEFVGYLEFSKYLSPESAIQLTDKTKAIITFALCGFANFSSIAILIGGLGGMAPNRRGDIAKLGIKAVIAGSLANLMSATIAGLFIGLGGSVL</sequence>
<dbReference type="PANTHER" id="PTHR10590:SF4">
    <property type="entry name" value="SOLUTE CARRIER FAMILY 28 MEMBER 3"/>
    <property type="match status" value="1"/>
</dbReference>
<feature type="transmembrane region" description="Helical" evidence="7">
    <location>
        <begin position="31"/>
        <end position="51"/>
    </location>
</feature>
<dbReference type="GO" id="GO:0005886">
    <property type="term" value="C:plasma membrane"/>
    <property type="evidence" value="ECO:0007669"/>
    <property type="project" value="UniProtKB-SubCell"/>
</dbReference>
<feature type="domain" description="Concentrative nucleoside transporter N-terminal" evidence="8">
    <location>
        <begin position="8"/>
        <end position="81"/>
    </location>
</feature>
<dbReference type="GO" id="GO:0015293">
    <property type="term" value="F:symporter activity"/>
    <property type="evidence" value="ECO:0007669"/>
    <property type="project" value="TreeGrafter"/>
</dbReference>
<feature type="transmembrane region" description="Helical" evidence="7">
    <location>
        <begin position="264"/>
        <end position="287"/>
    </location>
</feature>
<comment type="similarity">
    <text evidence="2 7">Belongs to the concentrative nucleoside transporter (CNT) (TC 2.A.41) family.</text>
</comment>